<dbReference type="Pfam" id="PF14543">
    <property type="entry name" value="TAXi_N"/>
    <property type="match status" value="1"/>
</dbReference>
<dbReference type="GO" id="GO:0005576">
    <property type="term" value="C:extracellular region"/>
    <property type="evidence" value="ECO:0007669"/>
    <property type="project" value="TreeGrafter"/>
</dbReference>
<evidence type="ECO:0000313" key="8">
    <source>
        <dbReference type="Proteomes" id="UP000436088"/>
    </source>
</evidence>
<dbReference type="Gene3D" id="2.40.70.10">
    <property type="entry name" value="Acid Proteases"/>
    <property type="match status" value="2"/>
</dbReference>
<evidence type="ECO:0000259" key="5">
    <source>
        <dbReference type="Pfam" id="PF14541"/>
    </source>
</evidence>
<keyword evidence="3" id="KW-0378">Hydrolase</keyword>
<protein>
    <submittedName>
        <fullName evidence="7">Monovalent cation:proton antiporter</fullName>
    </submittedName>
</protein>
<dbReference type="Proteomes" id="UP000436088">
    <property type="component" value="Unassembled WGS sequence"/>
</dbReference>
<comment type="caution">
    <text evidence="7">The sequence shown here is derived from an EMBL/GenBank/DDBJ whole genome shotgun (WGS) entry which is preliminary data.</text>
</comment>
<name>A0A6A2YKP3_HIBSY</name>
<dbReference type="SUPFAM" id="SSF50630">
    <property type="entry name" value="Acid proteases"/>
    <property type="match status" value="1"/>
</dbReference>
<feature type="chain" id="PRO_5025403067" evidence="4">
    <location>
        <begin position="18"/>
        <end position="310"/>
    </location>
</feature>
<dbReference type="GO" id="GO:0006508">
    <property type="term" value="P:proteolysis"/>
    <property type="evidence" value="ECO:0007669"/>
    <property type="project" value="UniProtKB-KW"/>
</dbReference>
<dbReference type="InterPro" id="IPR051708">
    <property type="entry name" value="Plant_Aspart_Prot_A1"/>
</dbReference>
<evidence type="ECO:0000256" key="1">
    <source>
        <dbReference type="ARBA" id="ARBA00007447"/>
    </source>
</evidence>
<proteinExistence type="inferred from homology"/>
<organism evidence="7 8">
    <name type="scientific">Hibiscus syriacus</name>
    <name type="common">Rose of Sharon</name>
    <dbReference type="NCBI Taxonomy" id="106335"/>
    <lineage>
        <taxon>Eukaryota</taxon>
        <taxon>Viridiplantae</taxon>
        <taxon>Streptophyta</taxon>
        <taxon>Embryophyta</taxon>
        <taxon>Tracheophyta</taxon>
        <taxon>Spermatophyta</taxon>
        <taxon>Magnoliopsida</taxon>
        <taxon>eudicotyledons</taxon>
        <taxon>Gunneridae</taxon>
        <taxon>Pentapetalae</taxon>
        <taxon>rosids</taxon>
        <taxon>malvids</taxon>
        <taxon>Malvales</taxon>
        <taxon>Malvaceae</taxon>
        <taxon>Malvoideae</taxon>
        <taxon>Hibiscus</taxon>
    </lineage>
</organism>
<evidence type="ECO:0000259" key="6">
    <source>
        <dbReference type="Pfam" id="PF14543"/>
    </source>
</evidence>
<evidence type="ECO:0000256" key="4">
    <source>
        <dbReference type="SAM" id="SignalP"/>
    </source>
</evidence>
<dbReference type="PANTHER" id="PTHR47967">
    <property type="entry name" value="OS07G0603500 PROTEIN-RELATED"/>
    <property type="match status" value="1"/>
</dbReference>
<feature type="domain" description="Xylanase inhibitor N-terminal" evidence="6">
    <location>
        <begin position="15"/>
        <end position="109"/>
    </location>
</feature>
<evidence type="ECO:0000313" key="7">
    <source>
        <dbReference type="EMBL" id="KAE8679127.1"/>
    </source>
</evidence>
<comment type="similarity">
    <text evidence="1">Belongs to the peptidase A1 family.</text>
</comment>
<dbReference type="PANTHER" id="PTHR47967:SF123">
    <property type="entry name" value="ASPARTIC PROTEINASE NEPENTHESIN-1-LIKE"/>
    <property type="match status" value="1"/>
</dbReference>
<feature type="signal peptide" evidence="4">
    <location>
        <begin position="1"/>
        <end position="17"/>
    </location>
</feature>
<accession>A0A6A2YKP3</accession>
<reference evidence="7" key="1">
    <citation type="submission" date="2019-09" db="EMBL/GenBank/DDBJ databases">
        <title>Draft genome information of white flower Hibiscus syriacus.</title>
        <authorList>
            <person name="Kim Y.-M."/>
        </authorList>
    </citation>
    <scope>NUCLEOTIDE SEQUENCE [LARGE SCALE GENOMIC DNA]</scope>
    <source>
        <strain evidence="7">YM2019G1</strain>
    </source>
</reference>
<dbReference type="EMBL" id="VEPZ02001331">
    <property type="protein sequence ID" value="KAE8679127.1"/>
    <property type="molecule type" value="Genomic_DNA"/>
</dbReference>
<dbReference type="AlphaFoldDB" id="A0A6A2YKP3"/>
<dbReference type="Pfam" id="PF14541">
    <property type="entry name" value="TAXi_C"/>
    <property type="match status" value="1"/>
</dbReference>
<gene>
    <name evidence="7" type="ORF">F3Y22_tig00111402pilonHSYRG00857</name>
</gene>
<evidence type="ECO:0000256" key="3">
    <source>
        <dbReference type="ARBA" id="ARBA00022801"/>
    </source>
</evidence>
<evidence type="ECO:0000256" key="2">
    <source>
        <dbReference type="ARBA" id="ARBA00022670"/>
    </source>
</evidence>
<keyword evidence="4" id="KW-0732">Signal</keyword>
<dbReference type="InterPro" id="IPR032799">
    <property type="entry name" value="TAXi_C"/>
</dbReference>
<sequence>MLHFLAAILSAAATKDATINCVNNVCVYDVRYGGGSSTQGVASLETFDFFVDQQMKAFPNVLFGCSDASSDISFENSEVSGIFGLSLGPDSILNQLSHFIRYRFSYCFSPFSGGIPPPLVVRFGEDIPPLHNAQTTMFVQPPFGVYFFYMELVDISVGNYRINFPPYTFEMRGDGSGGCFIDSGAVITQIDANTPGINAYEQVLNVFDSYYESEGLQTTQGEGFDLCYLLPPEGYYNFAPLTFHFNGADYTVDRKFMHIFYDSYFCVALLGKGSSSTVLGAWQQQNKRIVYDGQIVGLRFADEDCIHDVF</sequence>
<feature type="domain" description="Xylanase inhibitor C-terminal" evidence="5">
    <location>
        <begin position="148"/>
        <end position="301"/>
    </location>
</feature>
<dbReference type="InterPro" id="IPR032861">
    <property type="entry name" value="TAXi_N"/>
</dbReference>
<dbReference type="GO" id="GO:0008233">
    <property type="term" value="F:peptidase activity"/>
    <property type="evidence" value="ECO:0007669"/>
    <property type="project" value="UniProtKB-KW"/>
</dbReference>
<keyword evidence="2" id="KW-0645">Protease</keyword>
<dbReference type="OrthoDB" id="1072226at2759"/>
<dbReference type="InterPro" id="IPR021109">
    <property type="entry name" value="Peptidase_aspartic_dom_sf"/>
</dbReference>
<keyword evidence="8" id="KW-1185">Reference proteome</keyword>